<dbReference type="CDD" id="cd05380">
    <property type="entry name" value="CAP_euk"/>
    <property type="match status" value="2"/>
</dbReference>
<dbReference type="AlphaFoldDB" id="A0A368GLQ7"/>
<dbReference type="Pfam" id="PF00188">
    <property type="entry name" value="CAP"/>
    <property type="match status" value="2"/>
</dbReference>
<dbReference type="EMBL" id="JOJR01000142">
    <property type="protein sequence ID" value="RCN43960.1"/>
    <property type="molecule type" value="Genomic_DNA"/>
</dbReference>
<dbReference type="SMART" id="SM00198">
    <property type="entry name" value="SCP"/>
    <property type="match status" value="2"/>
</dbReference>
<reference evidence="2 3" key="1">
    <citation type="submission" date="2014-10" db="EMBL/GenBank/DDBJ databases">
        <title>Draft genome of the hookworm Ancylostoma caninum.</title>
        <authorList>
            <person name="Mitreva M."/>
        </authorList>
    </citation>
    <scope>NUCLEOTIDE SEQUENCE [LARGE SCALE GENOMIC DNA]</scope>
    <source>
        <strain evidence="2 3">Baltimore</strain>
    </source>
</reference>
<name>A0A368GLQ7_ANCCA</name>
<evidence type="ECO:0000313" key="2">
    <source>
        <dbReference type="EMBL" id="RCN43960.1"/>
    </source>
</evidence>
<evidence type="ECO:0000259" key="1">
    <source>
        <dbReference type="SMART" id="SM00198"/>
    </source>
</evidence>
<feature type="domain" description="SCP" evidence="1">
    <location>
        <begin position="271"/>
        <end position="423"/>
    </location>
</feature>
<dbReference type="OrthoDB" id="5847754at2759"/>
<organism evidence="2 3">
    <name type="scientific">Ancylostoma caninum</name>
    <name type="common">Dog hookworm</name>
    <dbReference type="NCBI Taxonomy" id="29170"/>
    <lineage>
        <taxon>Eukaryota</taxon>
        <taxon>Metazoa</taxon>
        <taxon>Ecdysozoa</taxon>
        <taxon>Nematoda</taxon>
        <taxon>Chromadorea</taxon>
        <taxon>Rhabditida</taxon>
        <taxon>Rhabditina</taxon>
        <taxon>Rhabditomorpha</taxon>
        <taxon>Strongyloidea</taxon>
        <taxon>Ancylostomatidae</taxon>
        <taxon>Ancylostomatinae</taxon>
        <taxon>Ancylostoma</taxon>
    </lineage>
</organism>
<sequence length="451" mass="50261">MKKIIVRMPPNSPVKFVTQSVVEINGMEIFSSDVPEYSCIFTTDIRIKWLPKLVDSIKSNALVSCDYQCWNFKSTDEIRELYLKQANALREQIAQGTADCKDSKKCPQGKNIYKLFWDCMLEMEAQKAVDKCTDTASPLPDATIIIKKQSLTTCNPKPLFKETVKGWWDVVKTVGLDDIPINKAGLETFTALANGRATRIGCAQKNCNGDLYLACVTFQKAPETNQPIYEVGTGCATNADCTTFAGSKCKAARKVCQTQICPNNAHITTDEIRNIFLNLHNQHRSNLARGLVRNGNTQAFARQASKMIKLTYSCTAETSAFAWARQCQDRDSNTGGVSENRYTFPNKNLDMTVVARRASNRWFEEITTKGMSQADLNRYYARLGVSHYARMAWDSTRSFGCAIYKCPNFINAVCHYNGGGAEGGQIYKMGPACNRCSTIGATRCEQGLCVF</sequence>
<gene>
    <name evidence="2" type="ORF">ANCCAN_10075</name>
</gene>
<feature type="domain" description="SCP" evidence="1">
    <location>
        <begin position="77"/>
        <end position="228"/>
    </location>
</feature>
<accession>A0A368GLQ7</accession>
<dbReference type="Proteomes" id="UP000252519">
    <property type="component" value="Unassembled WGS sequence"/>
</dbReference>
<dbReference type="InterPro" id="IPR014044">
    <property type="entry name" value="CAP_dom"/>
</dbReference>
<dbReference type="STRING" id="29170.A0A368GLQ7"/>
<dbReference type="Gene3D" id="3.40.33.10">
    <property type="entry name" value="CAP"/>
    <property type="match status" value="2"/>
</dbReference>
<keyword evidence="3" id="KW-1185">Reference proteome</keyword>
<dbReference type="InterPro" id="IPR035940">
    <property type="entry name" value="CAP_sf"/>
</dbReference>
<evidence type="ECO:0000313" key="3">
    <source>
        <dbReference type="Proteomes" id="UP000252519"/>
    </source>
</evidence>
<dbReference type="SUPFAM" id="SSF55797">
    <property type="entry name" value="PR-1-like"/>
    <property type="match status" value="2"/>
</dbReference>
<comment type="caution">
    <text evidence="2">The sequence shown here is derived from an EMBL/GenBank/DDBJ whole genome shotgun (WGS) entry which is preliminary data.</text>
</comment>
<dbReference type="PANTHER" id="PTHR10334">
    <property type="entry name" value="CYSTEINE-RICH SECRETORY PROTEIN-RELATED"/>
    <property type="match status" value="1"/>
</dbReference>
<proteinExistence type="predicted"/>
<dbReference type="InterPro" id="IPR001283">
    <property type="entry name" value="CRISP-related"/>
</dbReference>
<protein>
    <submittedName>
        <fullName evidence="2">SCP-like protein</fullName>
    </submittedName>
</protein>